<evidence type="ECO:0000313" key="2">
    <source>
        <dbReference type="EMBL" id="CAA9376392.1"/>
    </source>
</evidence>
<dbReference type="AlphaFoldDB" id="A0A6J4N6N1"/>
<reference evidence="2" key="1">
    <citation type="submission" date="2020-02" db="EMBL/GenBank/DDBJ databases">
        <authorList>
            <person name="Meier V. D."/>
        </authorList>
    </citation>
    <scope>NUCLEOTIDE SEQUENCE</scope>
    <source>
        <strain evidence="2">AVDCRST_MAG94</strain>
    </source>
</reference>
<feature type="transmembrane region" description="Helical" evidence="1">
    <location>
        <begin position="12"/>
        <end position="31"/>
    </location>
</feature>
<keyword evidence="1" id="KW-1133">Transmembrane helix</keyword>
<gene>
    <name evidence="2" type="ORF">AVDCRST_MAG94-4572</name>
</gene>
<organism evidence="2">
    <name type="scientific">uncultured Leptolyngbya sp</name>
    <dbReference type="NCBI Taxonomy" id="332963"/>
    <lineage>
        <taxon>Bacteria</taxon>
        <taxon>Bacillati</taxon>
        <taxon>Cyanobacteriota</taxon>
        <taxon>Cyanophyceae</taxon>
        <taxon>Leptolyngbyales</taxon>
        <taxon>Leptolyngbyaceae</taxon>
        <taxon>Leptolyngbya group</taxon>
        <taxon>Leptolyngbya</taxon>
        <taxon>environmental samples</taxon>
    </lineage>
</organism>
<feature type="transmembrane region" description="Helical" evidence="1">
    <location>
        <begin position="73"/>
        <end position="102"/>
    </location>
</feature>
<feature type="transmembrane region" description="Helical" evidence="1">
    <location>
        <begin position="37"/>
        <end position="61"/>
    </location>
</feature>
<keyword evidence="1" id="KW-0812">Transmembrane</keyword>
<name>A0A6J4N6N1_9CYAN</name>
<dbReference type="EMBL" id="CADCTY010001572">
    <property type="protein sequence ID" value="CAA9376392.1"/>
    <property type="molecule type" value="Genomic_DNA"/>
</dbReference>
<accession>A0A6J4N6N1</accession>
<sequence>MVEFFRDAQKVSLFFTGIAGFSFLSFLGRVLPDLSGGVFVMFSLSHALVLLVAIIFGVTAWTQRSPETDPQDAIASAVIVGLVVAIGLLFMVWMGSGIGYWVGG</sequence>
<keyword evidence="1" id="KW-0472">Membrane</keyword>
<proteinExistence type="predicted"/>
<protein>
    <submittedName>
        <fullName evidence="2">Uncharacterized protein</fullName>
    </submittedName>
</protein>
<evidence type="ECO:0000256" key="1">
    <source>
        <dbReference type="SAM" id="Phobius"/>
    </source>
</evidence>